<keyword evidence="4" id="KW-1185">Reference proteome</keyword>
<protein>
    <submittedName>
        <fullName evidence="3">Heptosyltransferase-1</fullName>
    </submittedName>
</protein>
<dbReference type="PANTHER" id="PTHR30160">
    <property type="entry name" value="TETRAACYLDISACCHARIDE 4'-KINASE-RELATED"/>
    <property type="match status" value="1"/>
</dbReference>
<evidence type="ECO:0000313" key="4">
    <source>
        <dbReference type="Proteomes" id="UP000243333"/>
    </source>
</evidence>
<organism evidence="3 4">
    <name type="scientific">Sporolituus thermophilus DSM 23256</name>
    <dbReference type="NCBI Taxonomy" id="1123285"/>
    <lineage>
        <taxon>Bacteria</taxon>
        <taxon>Bacillati</taxon>
        <taxon>Bacillota</taxon>
        <taxon>Negativicutes</taxon>
        <taxon>Selenomonadales</taxon>
        <taxon>Sporomusaceae</taxon>
        <taxon>Sporolituus</taxon>
    </lineage>
</organism>
<dbReference type="GO" id="GO:0005829">
    <property type="term" value="C:cytosol"/>
    <property type="evidence" value="ECO:0007669"/>
    <property type="project" value="TreeGrafter"/>
</dbReference>
<sequence length="321" mass="35224">MNNILIYRLNYLGDVIMATPIVRAVRQRYPNAKVTFATAAHLEPLLKFNPHLNDIVTTDVRGLKTLKGRLAWAAVLKRGGYDCCINLTRSFSSAFYAWLADIPVRVGFNTEGRSFLLTKSISYNKHDFEIDCFADVAALVDVPVSDKTPEVLFDSQAQEKAAALLPYGKICAVHAGYTHPAKTWPARNVAAVIDAIWALDHIPVLIGGKNELAFANEIITHCRRPPVNIVGQTSLLELAAVLQQSKLYIGVDSGPAHLAKAVGTKGIVLFGPTSPVKWGYRDNINLTGGADCSPCYPRTCRDPWCIKKIAAQTVIERLLQV</sequence>
<dbReference type="Proteomes" id="UP000243333">
    <property type="component" value="Unassembled WGS sequence"/>
</dbReference>
<evidence type="ECO:0000313" key="3">
    <source>
        <dbReference type="EMBL" id="SDF72570.1"/>
    </source>
</evidence>
<dbReference type="AlphaFoldDB" id="A0A1G7NH40"/>
<reference evidence="4" key="1">
    <citation type="submission" date="2016-10" db="EMBL/GenBank/DDBJ databases">
        <authorList>
            <person name="Varghese N."/>
            <person name="Submissions S."/>
        </authorList>
    </citation>
    <scope>NUCLEOTIDE SEQUENCE [LARGE SCALE GENOMIC DNA]</scope>
    <source>
        <strain evidence="4">DSM 23256</strain>
    </source>
</reference>
<keyword evidence="1" id="KW-0328">Glycosyltransferase</keyword>
<accession>A0A1G7NH40</accession>
<gene>
    <name evidence="3" type="ORF">SAMN05660235_02540</name>
</gene>
<dbReference type="GO" id="GO:0008713">
    <property type="term" value="F:ADP-heptose-lipopolysaccharide heptosyltransferase activity"/>
    <property type="evidence" value="ECO:0007669"/>
    <property type="project" value="TreeGrafter"/>
</dbReference>
<name>A0A1G7NH40_9FIRM</name>
<dbReference type="InterPro" id="IPR051199">
    <property type="entry name" value="LPS_LOS_Heptosyltrfase"/>
</dbReference>
<dbReference type="RefSeq" id="WP_093691434.1">
    <property type="nucleotide sequence ID" value="NZ_FNBU01000024.1"/>
</dbReference>
<dbReference type="Gene3D" id="3.40.50.2000">
    <property type="entry name" value="Glycogen Phosphorylase B"/>
    <property type="match status" value="2"/>
</dbReference>
<dbReference type="InterPro" id="IPR002201">
    <property type="entry name" value="Glyco_trans_9"/>
</dbReference>
<evidence type="ECO:0000256" key="1">
    <source>
        <dbReference type="ARBA" id="ARBA00022676"/>
    </source>
</evidence>
<dbReference type="STRING" id="1123285.SAMN05660235_02540"/>
<dbReference type="Pfam" id="PF01075">
    <property type="entry name" value="Glyco_transf_9"/>
    <property type="match status" value="1"/>
</dbReference>
<keyword evidence="2 3" id="KW-0808">Transferase</keyword>
<dbReference type="CDD" id="cd03789">
    <property type="entry name" value="GT9_LPS_heptosyltransferase"/>
    <property type="match status" value="1"/>
</dbReference>
<evidence type="ECO:0000256" key="2">
    <source>
        <dbReference type="ARBA" id="ARBA00022679"/>
    </source>
</evidence>
<proteinExistence type="predicted"/>
<dbReference type="EMBL" id="FNBU01000024">
    <property type="protein sequence ID" value="SDF72570.1"/>
    <property type="molecule type" value="Genomic_DNA"/>
</dbReference>
<dbReference type="GO" id="GO:0009244">
    <property type="term" value="P:lipopolysaccharide core region biosynthetic process"/>
    <property type="evidence" value="ECO:0007669"/>
    <property type="project" value="TreeGrafter"/>
</dbReference>
<dbReference type="SUPFAM" id="SSF53756">
    <property type="entry name" value="UDP-Glycosyltransferase/glycogen phosphorylase"/>
    <property type="match status" value="1"/>
</dbReference>
<dbReference type="OrthoDB" id="9797795at2"/>